<proteinExistence type="predicted"/>
<comment type="caution">
    <text evidence="1">The sequence shown here is derived from an EMBL/GenBank/DDBJ whole genome shotgun (WGS) entry which is preliminary data.</text>
</comment>
<dbReference type="SUPFAM" id="SSF53850">
    <property type="entry name" value="Periplasmic binding protein-like II"/>
    <property type="match status" value="1"/>
</dbReference>
<sequence>MHVKAEPSLQPHYKIATEADDVVTRVLFDAVSTEFGVSVEYINYASFDAILDAVANEDADFAANITYTDTRAERF</sequence>
<name>A0A227HLH9_VIBPH</name>
<gene>
    <name evidence="1" type="ORF">CA163_39130</name>
</gene>
<dbReference type="Proteomes" id="UP000214596">
    <property type="component" value="Unassembled WGS sequence"/>
</dbReference>
<dbReference type="EMBL" id="NIXT01005500">
    <property type="protein sequence ID" value="OXE06696.1"/>
    <property type="molecule type" value="Genomic_DNA"/>
</dbReference>
<dbReference type="Gene3D" id="3.40.190.10">
    <property type="entry name" value="Periplasmic binding protein-like II"/>
    <property type="match status" value="1"/>
</dbReference>
<reference evidence="1 2" key="1">
    <citation type="journal article" date="2017" name="Appl. Environ. Microbiol.">
        <title>Parallel evolution of two clades of a major Atlantic endemic Vibrio parahaemolyticus pathogen lineage by independent acquisition of related pathogenicity islands.</title>
        <authorList>
            <person name="Xu F."/>
            <person name="Gonzalez-Escalona N."/>
            <person name="Drees K.P."/>
            <person name="Sebra R.P."/>
            <person name="Cooper V.S."/>
            <person name="Jones S.H."/>
            <person name="Whistler C.A."/>
        </authorList>
    </citation>
    <scope>NUCLEOTIDE SEQUENCE [LARGE SCALE GENOMIC DNA]</scope>
    <source>
        <strain evidence="1 2">MAVP-3</strain>
    </source>
</reference>
<accession>A0A227HLH9</accession>
<evidence type="ECO:0000313" key="1">
    <source>
        <dbReference type="EMBL" id="OXE06696.1"/>
    </source>
</evidence>
<protein>
    <submittedName>
        <fullName evidence="1">Uncharacterized protein</fullName>
    </submittedName>
</protein>
<dbReference type="AlphaFoldDB" id="A0A227HLH9"/>
<feature type="non-terminal residue" evidence="1">
    <location>
        <position position="75"/>
    </location>
</feature>
<evidence type="ECO:0000313" key="2">
    <source>
        <dbReference type="Proteomes" id="UP000214596"/>
    </source>
</evidence>
<organism evidence="1 2">
    <name type="scientific">Vibrio parahaemolyticus</name>
    <dbReference type="NCBI Taxonomy" id="670"/>
    <lineage>
        <taxon>Bacteria</taxon>
        <taxon>Pseudomonadati</taxon>
        <taxon>Pseudomonadota</taxon>
        <taxon>Gammaproteobacteria</taxon>
        <taxon>Vibrionales</taxon>
        <taxon>Vibrionaceae</taxon>
        <taxon>Vibrio</taxon>
    </lineage>
</organism>